<reference evidence="5" key="1">
    <citation type="journal article" date="2014" name="PLoS ONE">
        <title>Transcriptome-Based Identification of ABC Transporters in the Western Tarnished Plant Bug Lygus hesperus.</title>
        <authorList>
            <person name="Hull J.J."/>
            <person name="Chaney K."/>
            <person name="Geib S.M."/>
            <person name="Fabrick J.A."/>
            <person name="Brent C.S."/>
            <person name="Walsh D."/>
            <person name="Lavine L.C."/>
        </authorList>
    </citation>
    <scope>NUCLEOTIDE SEQUENCE</scope>
</reference>
<evidence type="ECO:0000256" key="4">
    <source>
        <dbReference type="ARBA" id="ARBA00032690"/>
    </source>
</evidence>
<keyword evidence="3" id="KW-0458">Lysosome</keyword>
<evidence type="ECO:0000313" key="6">
    <source>
        <dbReference type="EMBL" id="JAG57887.1"/>
    </source>
</evidence>
<dbReference type="GO" id="GO:0032008">
    <property type="term" value="P:positive regulation of TOR signaling"/>
    <property type="evidence" value="ECO:0007669"/>
    <property type="project" value="InterPro"/>
</dbReference>
<reference evidence="5" key="2">
    <citation type="submission" date="2014-07" db="EMBL/GenBank/DDBJ databases">
        <authorList>
            <person name="Hull J."/>
        </authorList>
    </citation>
    <scope>NUCLEOTIDE SEQUENCE</scope>
</reference>
<dbReference type="GO" id="GO:0005764">
    <property type="term" value="C:lysosome"/>
    <property type="evidence" value="ECO:0007669"/>
    <property type="project" value="UniProtKB-SubCell"/>
</dbReference>
<dbReference type="PANTHER" id="PTHR33967">
    <property type="entry name" value="RAGULATOR COMPLEX PROTEIN LAMTOR4"/>
    <property type="match status" value="1"/>
</dbReference>
<organism evidence="5">
    <name type="scientific">Lygus hesperus</name>
    <name type="common">Western plant bug</name>
    <dbReference type="NCBI Taxonomy" id="30085"/>
    <lineage>
        <taxon>Eukaryota</taxon>
        <taxon>Metazoa</taxon>
        <taxon>Ecdysozoa</taxon>
        <taxon>Arthropoda</taxon>
        <taxon>Hexapoda</taxon>
        <taxon>Insecta</taxon>
        <taxon>Pterygota</taxon>
        <taxon>Neoptera</taxon>
        <taxon>Paraneoptera</taxon>
        <taxon>Hemiptera</taxon>
        <taxon>Heteroptera</taxon>
        <taxon>Panheteroptera</taxon>
        <taxon>Cimicomorpha</taxon>
        <taxon>Miridae</taxon>
        <taxon>Mirini</taxon>
        <taxon>Lygus</taxon>
    </lineage>
</organism>
<dbReference type="InterPro" id="IPR034601">
    <property type="entry name" value="LAMTOR4"/>
</dbReference>
<dbReference type="GO" id="GO:0005085">
    <property type="term" value="F:guanyl-nucleotide exchange factor activity"/>
    <property type="evidence" value="ECO:0007669"/>
    <property type="project" value="TreeGrafter"/>
</dbReference>
<reference evidence="6" key="3">
    <citation type="submission" date="2014-09" db="EMBL/GenBank/DDBJ databases">
        <authorList>
            <person name="Magalhaes I.L.F."/>
            <person name="Oliveira U."/>
            <person name="Santos F.R."/>
            <person name="Vidigal T.H.D.A."/>
            <person name="Brescovit A.D."/>
            <person name="Santos A.J."/>
        </authorList>
    </citation>
    <scope>NUCLEOTIDE SEQUENCE</scope>
</reference>
<proteinExistence type="inferred from homology"/>
<evidence type="ECO:0000313" key="5">
    <source>
        <dbReference type="EMBL" id="JAG30642.1"/>
    </source>
</evidence>
<dbReference type="EMBL" id="GBHO01012962">
    <property type="protein sequence ID" value="JAG30642.1"/>
    <property type="molecule type" value="Transcribed_RNA"/>
</dbReference>
<evidence type="ECO:0000256" key="1">
    <source>
        <dbReference type="ARBA" id="ARBA00004371"/>
    </source>
</evidence>
<dbReference type="AlphaFoldDB" id="A0A0A9YC49"/>
<accession>A0A0A9YC49</accession>
<sequence>MKLFERVPDLLGYLVLNEDGAILSSDGDLENAEATANVFTTIIGLTDKLGTDDERYKKLSITFSDCTYIVCLSNRKFFVVKRRYQQPPRPITTDEESPASGDF</sequence>
<dbReference type="SUPFAM" id="SSF103196">
    <property type="entry name" value="Roadblock/LC7 domain"/>
    <property type="match status" value="1"/>
</dbReference>
<dbReference type="GO" id="GO:0071986">
    <property type="term" value="C:Ragulator complex"/>
    <property type="evidence" value="ECO:0007669"/>
    <property type="project" value="InterPro"/>
</dbReference>
<name>A0A0A9YC49_LYGHE</name>
<dbReference type="PANTHER" id="PTHR33967:SF1">
    <property type="entry name" value="RAGULATOR COMPLEX PROTEIN LAMTOR4"/>
    <property type="match status" value="1"/>
</dbReference>
<gene>
    <name evidence="5" type="ORF">CM83_37069</name>
</gene>
<dbReference type="EMBL" id="GBRD01007934">
    <property type="protein sequence ID" value="JAG57887.1"/>
    <property type="molecule type" value="Transcribed_RNA"/>
</dbReference>
<comment type="similarity">
    <text evidence="2">Belongs to the LAMTOR4 family.</text>
</comment>
<comment type="subcellular location">
    <subcellularLocation>
        <location evidence="1">Lysosome</location>
    </subcellularLocation>
</comment>
<evidence type="ECO:0000256" key="2">
    <source>
        <dbReference type="ARBA" id="ARBA00010627"/>
    </source>
</evidence>
<dbReference type="GO" id="GO:0071230">
    <property type="term" value="P:cellular response to amino acid stimulus"/>
    <property type="evidence" value="ECO:0007669"/>
    <property type="project" value="InterPro"/>
</dbReference>
<protein>
    <recommendedName>
        <fullName evidence="4">Late endosomal/lysosomal adaptor and MAPK and MTOR activator 4</fullName>
    </recommendedName>
</protein>
<evidence type="ECO:0000256" key="3">
    <source>
        <dbReference type="ARBA" id="ARBA00023228"/>
    </source>
</evidence>